<evidence type="ECO:0000313" key="3">
    <source>
        <dbReference type="EMBL" id="KAK2770373.1"/>
    </source>
</evidence>
<dbReference type="Gene3D" id="1.20.5.340">
    <property type="match status" value="3"/>
</dbReference>
<evidence type="ECO:0000259" key="2">
    <source>
        <dbReference type="Pfam" id="PF24883"/>
    </source>
</evidence>
<dbReference type="EMBL" id="VYYT01000097">
    <property type="protein sequence ID" value="KAK2770373.1"/>
    <property type="molecule type" value="Genomic_DNA"/>
</dbReference>
<feature type="domain" description="Nephrocystin 3-like N-terminal" evidence="2">
    <location>
        <begin position="15"/>
        <end position="185"/>
    </location>
</feature>
<proteinExistence type="predicted"/>
<accession>A0AAD9YLG7</accession>
<dbReference type="PANTHER" id="PTHR10039:SF16">
    <property type="entry name" value="GPI INOSITOL-DEACYLASE"/>
    <property type="match status" value="1"/>
</dbReference>
<comment type="caution">
    <text evidence="3">The sequence shown here is derived from an EMBL/GenBank/DDBJ whole genome shotgun (WGS) entry which is preliminary data.</text>
</comment>
<sequence length="1023" mass="114783">MLRGTPDLTSEVLEGTGKWLLEDEIFQSWKDAEASSILWLHGIPGSGKSKLTSIVVEDALQSSPERTVYFYCSRNPAEPGRSDPTCIVASFARQLAMPQSGGKILDAAVEVYRKFENNAFASKSLTLGQSIELIHRLLNDYKNQEITVIIDALDECNRDTRQDLLDLLLALLKAPTTTKIFVSSRDDRDIVHELERYRNLHLSSERNSGDIDLFVRSETRRLITKGSLLRGSLKKEELRDKIVHELVSNAHGMFRWASLHIQELCRQATDAAIEERLVRMPRTLEGLYREILERVENRDAVADRNLAKNALSWLLCARERLRSGVFLAMVCRTKDGTPPTVSTDQLLILCNDLVLFDDTLDVFRFSHLSVREFLEGHEGYGMTSAHALAAEQCLLNLAGIHSRIMPLTLVLEYSSFFWADHSKSMLDIPSLIELAKIQPKNLNGATHEELVLRHGSIRVLQWHFDAGVPFNLSKKHVKLIAAIEENGEDMLLLLLERFATKIRITQEVVLAAVSNKECGDRILGLLLDRRGHEIYITDEIVRAAVQNPRKAVEITSLLLSERKRQIRITPDIVTAAIQNPCRGQIHITEDFIIGIASTEACSMDVMELLLDECEEDMQITRGLVDAVEDHLGDRDEVMGLLIDRLGAKSQISDLALETMMGKFNAATVRKFIEMNGNVVKVTSEMVKAAVRNVLHAEEMMAMLLSEYGDDIRITKDIIEAVFENEYRGYMIMGLLLDERTSEIQITEEFVKAAVQSEPDMLELILDKRGDEISITDDIIESCSTGEMITIIMEKTRHKIEITEKILIRAAKQNNLLWGQDGGLLQLLLDTRLEEVRITEDIVSAATGNEFNGLRFIKLLLDQCGDDIVITKQILIAAASNTESGDQIMALLLITRGGSIRITQTVVEAAVRNSPIGHRVMAVLFEGRSDGVPVTERIFLLAVKNGSSGDKIVEMLLDNVKDNVQITEEIVSVAVQNRSCGSRIMEILLEKFEEDVPTTNETIRLAADNWGCGDKIIELLLERN</sequence>
<gene>
    <name evidence="3" type="ORF">CKAH01_14782</name>
</gene>
<dbReference type="InterPro" id="IPR056884">
    <property type="entry name" value="NPHP3-like_N"/>
</dbReference>
<dbReference type="PANTHER" id="PTHR10039">
    <property type="entry name" value="AMELOGENIN"/>
    <property type="match status" value="1"/>
</dbReference>
<organism evidence="3 4">
    <name type="scientific">Colletotrichum kahawae</name>
    <name type="common">Coffee berry disease fungus</name>
    <dbReference type="NCBI Taxonomy" id="34407"/>
    <lineage>
        <taxon>Eukaryota</taxon>
        <taxon>Fungi</taxon>
        <taxon>Dikarya</taxon>
        <taxon>Ascomycota</taxon>
        <taxon>Pezizomycotina</taxon>
        <taxon>Sordariomycetes</taxon>
        <taxon>Hypocreomycetidae</taxon>
        <taxon>Glomerellales</taxon>
        <taxon>Glomerellaceae</taxon>
        <taxon>Colletotrichum</taxon>
        <taxon>Colletotrichum gloeosporioides species complex</taxon>
    </lineage>
</organism>
<dbReference type="SUPFAM" id="SSF52540">
    <property type="entry name" value="P-loop containing nucleoside triphosphate hydrolases"/>
    <property type="match status" value="1"/>
</dbReference>
<dbReference type="InterPro" id="IPR027417">
    <property type="entry name" value="P-loop_NTPase"/>
</dbReference>
<dbReference type="Pfam" id="PF23397">
    <property type="entry name" value="DUF7104"/>
    <property type="match status" value="12"/>
</dbReference>
<name>A0AAD9YLG7_COLKA</name>
<dbReference type="Proteomes" id="UP001281614">
    <property type="component" value="Unassembled WGS sequence"/>
</dbReference>
<dbReference type="Gene3D" id="3.40.50.300">
    <property type="entry name" value="P-loop containing nucleotide triphosphate hydrolases"/>
    <property type="match status" value="1"/>
</dbReference>
<dbReference type="Pfam" id="PF24883">
    <property type="entry name" value="NPHP3_N"/>
    <property type="match status" value="1"/>
</dbReference>
<evidence type="ECO:0000256" key="1">
    <source>
        <dbReference type="ARBA" id="ARBA00022737"/>
    </source>
</evidence>
<keyword evidence="4" id="KW-1185">Reference proteome</keyword>
<protein>
    <submittedName>
        <fullName evidence="3">Ankyrin repeat protein</fullName>
    </submittedName>
</protein>
<dbReference type="InterPro" id="IPR055530">
    <property type="entry name" value="DUF7104"/>
</dbReference>
<reference evidence="3" key="1">
    <citation type="submission" date="2023-02" db="EMBL/GenBank/DDBJ databases">
        <title>Colletotrichum kahawae CIFC_Que2 genome sequencing and assembly.</title>
        <authorList>
            <person name="Baroncelli R."/>
        </authorList>
    </citation>
    <scope>NUCLEOTIDE SEQUENCE</scope>
    <source>
        <strain evidence="3">CIFC_Que2</strain>
    </source>
</reference>
<dbReference type="AlphaFoldDB" id="A0AAD9YLG7"/>
<evidence type="ECO:0000313" key="4">
    <source>
        <dbReference type="Proteomes" id="UP001281614"/>
    </source>
</evidence>
<keyword evidence="1" id="KW-0677">Repeat</keyword>